<evidence type="ECO:0000256" key="1">
    <source>
        <dbReference type="ARBA" id="ARBA00004651"/>
    </source>
</evidence>
<dbReference type="PANTHER" id="PTHR30625">
    <property type="entry name" value="PROTEIN TOLQ"/>
    <property type="match status" value="1"/>
</dbReference>
<dbReference type="HOGENOM" id="CLU_047225_1_0_6"/>
<keyword evidence="3 8" id="KW-0812">Transmembrane</keyword>
<evidence type="ECO:0000313" key="11">
    <source>
        <dbReference type="EMBL" id="EJP73743.1"/>
    </source>
</evidence>
<comment type="subcellular location">
    <subcellularLocation>
        <location evidence="1">Cell membrane</location>
        <topology evidence="1">Multi-pass membrane protein</topology>
    </subcellularLocation>
    <subcellularLocation>
        <location evidence="6">Membrane</location>
        <topology evidence="6">Multi-pass membrane protein</topology>
    </subcellularLocation>
</comment>
<dbReference type="GO" id="GO:0017038">
    <property type="term" value="P:protein import"/>
    <property type="evidence" value="ECO:0007669"/>
    <property type="project" value="TreeGrafter"/>
</dbReference>
<reference evidence="11 12" key="1">
    <citation type="journal article" date="2012" name="ISME J.">
        <title>Genomic insights to SAR86, an abundant and uncultivated marine bacterial lineage.</title>
        <authorList>
            <person name="Dupont C.L."/>
            <person name="Rusch D.B."/>
            <person name="Yooseph S."/>
            <person name="Lombardo M.J."/>
            <person name="Richter R.A."/>
            <person name="Valas R."/>
            <person name="Novotny M."/>
            <person name="Yee-Greenbaum J."/>
            <person name="Selengut J.D."/>
            <person name="Haft D.H."/>
            <person name="Halpern A.L."/>
            <person name="Lasken R.S."/>
            <person name="Nealson K."/>
            <person name="Friedman R."/>
            <person name="Venter J.C."/>
        </authorList>
    </citation>
    <scope>NUCLEOTIDE SEQUENCE [LARGE SCALE GENOMIC DNA]</scope>
</reference>
<evidence type="ECO:0000256" key="5">
    <source>
        <dbReference type="ARBA" id="ARBA00023136"/>
    </source>
</evidence>
<evidence type="ECO:0000256" key="4">
    <source>
        <dbReference type="ARBA" id="ARBA00022989"/>
    </source>
</evidence>
<dbReference type="GO" id="GO:0005886">
    <property type="term" value="C:plasma membrane"/>
    <property type="evidence" value="ECO:0007669"/>
    <property type="project" value="UniProtKB-SubCell"/>
</dbReference>
<keyword evidence="9" id="KW-0732">Signal</keyword>
<feature type="coiled-coil region" evidence="7">
    <location>
        <begin position="64"/>
        <end position="108"/>
    </location>
</feature>
<comment type="similarity">
    <text evidence="6">Belongs to the exbB/tolQ family.</text>
</comment>
<evidence type="ECO:0000256" key="9">
    <source>
        <dbReference type="SAM" id="SignalP"/>
    </source>
</evidence>
<organism evidence="11 12">
    <name type="scientific">SAR86 cluster bacterium SAR86B</name>
    <dbReference type="NCBI Taxonomy" id="1123867"/>
    <lineage>
        <taxon>Bacteria</taxon>
        <taxon>Pseudomonadati</taxon>
        <taxon>Pseudomonadota</taxon>
        <taxon>Gammaproteobacteria</taxon>
        <taxon>SAR86 cluster</taxon>
    </lineage>
</organism>
<keyword evidence="5 8" id="KW-0472">Membrane</keyword>
<dbReference type="EMBL" id="JH611164">
    <property type="protein sequence ID" value="EJP73743.1"/>
    <property type="molecule type" value="Genomic_DNA"/>
</dbReference>
<dbReference type="PANTHER" id="PTHR30625:SF11">
    <property type="entry name" value="MOTA_TOLQ_EXBB PROTON CHANNEL DOMAIN-CONTAINING PROTEIN"/>
    <property type="match status" value="1"/>
</dbReference>
<keyword evidence="7" id="KW-0175">Coiled coil</keyword>
<keyword evidence="6" id="KW-0653">Protein transport</keyword>
<keyword evidence="2" id="KW-1003">Cell membrane</keyword>
<accession>J5KHN5</accession>
<evidence type="ECO:0000256" key="3">
    <source>
        <dbReference type="ARBA" id="ARBA00022692"/>
    </source>
</evidence>
<dbReference type="InterPro" id="IPR017270">
    <property type="entry name" value="MotA/TolQ/ExbB-rel"/>
</dbReference>
<sequence length="467" mass="50339">MHYFKNNLLILPLLVSLIVSAFVSAQEEAEETAQASTITELLQLVKEGKTKEQSINNQREQDFLANKNKQASILAAEKRELARQEKIADTLEAEYKKNEEILRVKEEAYQKELGSLVELFGHLQSSASEAAVQLSDSLTSAQYGRDRVSFLNDLTAKMSETTELPTIREIEGLWFELQREMAASKEVVSFSTNVVDVNGETSECDVTRVGLFNAVCDGKYLEYAASEGKYAFLPRQPAGRYTKTAKNVGEASTGEMVKFGVDPTGPTGGSLLANLIQTPSLAERAAQGREVGYAIIAVGLIGILFAIYKLVELSNISRAVKKQAQNAGDAESSNALGRVLMAGKANFDKDIDTLELKLAEAIMAERPQIERGISGIRIISVVAPLAGLLGTVTGMIVTFQMITLYGTGDPKLMAGGISQALVTTVLGLLVAIPTTLLHSFAASSAKSIIGVLEEQSTGILAEHAETK</sequence>
<protein>
    <submittedName>
        <fullName evidence="11">MotA/TolQ/ExbB proton channel family protein</fullName>
    </submittedName>
</protein>
<feature type="chain" id="PRO_5003784064" evidence="9">
    <location>
        <begin position="26"/>
        <end position="467"/>
    </location>
</feature>
<evidence type="ECO:0000256" key="6">
    <source>
        <dbReference type="RuleBase" id="RU004057"/>
    </source>
</evidence>
<feature type="transmembrane region" description="Helical" evidence="8">
    <location>
        <begin position="291"/>
        <end position="311"/>
    </location>
</feature>
<dbReference type="InterPro" id="IPR002898">
    <property type="entry name" value="MotA_ExbB_proton_chnl"/>
</dbReference>
<keyword evidence="6" id="KW-0813">Transport</keyword>
<name>J5KHN5_9GAMM</name>
<dbReference type="PIRSF" id="PIRSF037714">
    <property type="entry name" value="TolR"/>
    <property type="match status" value="1"/>
</dbReference>
<feature type="signal peptide" evidence="9">
    <location>
        <begin position="1"/>
        <end position="25"/>
    </location>
</feature>
<gene>
    <name evidence="11" type="ORF">NT02SARS_0488</name>
</gene>
<proteinExistence type="inferred from homology"/>
<evidence type="ECO:0000256" key="7">
    <source>
        <dbReference type="SAM" id="Coils"/>
    </source>
</evidence>
<feature type="transmembrane region" description="Helical" evidence="8">
    <location>
        <begin position="417"/>
        <end position="437"/>
    </location>
</feature>
<dbReference type="AlphaFoldDB" id="J5KHN5"/>
<dbReference type="Pfam" id="PF01618">
    <property type="entry name" value="MotA_ExbB"/>
    <property type="match status" value="1"/>
</dbReference>
<feature type="domain" description="MotA/TolQ/ExbB proton channel" evidence="10">
    <location>
        <begin position="337"/>
        <end position="453"/>
    </location>
</feature>
<dbReference type="InterPro" id="IPR050790">
    <property type="entry name" value="ExbB/TolQ_transport"/>
</dbReference>
<evidence type="ECO:0000256" key="8">
    <source>
        <dbReference type="SAM" id="Phobius"/>
    </source>
</evidence>
<dbReference type="Proteomes" id="UP000010116">
    <property type="component" value="Unassembled WGS sequence"/>
</dbReference>
<evidence type="ECO:0000313" key="12">
    <source>
        <dbReference type="Proteomes" id="UP000010116"/>
    </source>
</evidence>
<evidence type="ECO:0000256" key="2">
    <source>
        <dbReference type="ARBA" id="ARBA00022475"/>
    </source>
</evidence>
<keyword evidence="4 8" id="KW-1133">Transmembrane helix</keyword>
<feature type="transmembrane region" description="Helical" evidence="8">
    <location>
        <begin position="378"/>
        <end position="405"/>
    </location>
</feature>
<evidence type="ECO:0000259" key="10">
    <source>
        <dbReference type="Pfam" id="PF01618"/>
    </source>
</evidence>